<name>A0A918TQ96_9RHOB</name>
<proteinExistence type="predicted"/>
<dbReference type="RefSeq" id="WP_229804679.1">
    <property type="nucleotide sequence ID" value="NZ_BMYJ01000005.1"/>
</dbReference>
<evidence type="ECO:0000313" key="2">
    <source>
        <dbReference type="EMBL" id="GHC56150.1"/>
    </source>
</evidence>
<dbReference type="PANTHER" id="PTHR39639">
    <property type="entry name" value="CHROMOSOME 16, WHOLE GENOME SHOTGUN SEQUENCE"/>
    <property type="match status" value="1"/>
</dbReference>
<keyword evidence="3" id="KW-1185">Reference proteome</keyword>
<protein>
    <recommendedName>
        <fullName evidence="1">GmrSD restriction endonucleases N-terminal domain-containing protein</fullName>
    </recommendedName>
</protein>
<comment type="caution">
    <text evidence="2">The sequence shown here is derived from an EMBL/GenBank/DDBJ whole genome shotgun (WGS) entry which is preliminary data.</text>
</comment>
<reference evidence="2" key="1">
    <citation type="journal article" date="2014" name="Int. J. Syst. Evol. Microbiol.">
        <title>Complete genome sequence of Corynebacterium casei LMG S-19264T (=DSM 44701T), isolated from a smear-ripened cheese.</title>
        <authorList>
            <consortium name="US DOE Joint Genome Institute (JGI-PGF)"/>
            <person name="Walter F."/>
            <person name="Albersmeier A."/>
            <person name="Kalinowski J."/>
            <person name="Ruckert C."/>
        </authorList>
    </citation>
    <scope>NUCLEOTIDE SEQUENCE</scope>
    <source>
        <strain evidence="2">KCTC 23310</strain>
    </source>
</reference>
<dbReference type="AlphaFoldDB" id="A0A918TQ96"/>
<organism evidence="2 3">
    <name type="scientific">Neogemmobacter tilapiae</name>
    <dbReference type="NCBI Taxonomy" id="875041"/>
    <lineage>
        <taxon>Bacteria</taxon>
        <taxon>Pseudomonadati</taxon>
        <taxon>Pseudomonadota</taxon>
        <taxon>Alphaproteobacteria</taxon>
        <taxon>Rhodobacterales</taxon>
        <taxon>Paracoccaceae</taxon>
        <taxon>Neogemmobacter</taxon>
    </lineage>
</organism>
<evidence type="ECO:0000259" key="1">
    <source>
        <dbReference type="Pfam" id="PF03235"/>
    </source>
</evidence>
<dbReference type="Gene3D" id="3.30.950.30">
    <property type="entry name" value="Schlafen, AAA domain"/>
    <property type="match status" value="1"/>
</dbReference>
<dbReference type="Pfam" id="PF03235">
    <property type="entry name" value="GmrSD_N"/>
    <property type="match status" value="1"/>
</dbReference>
<feature type="domain" description="GmrSD restriction endonucleases N-terminal" evidence="1">
    <location>
        <begin position="27"/>
        <end position="171"/>
    </location>
</feature>
<sequence length="593" mass="66273">MKILAELASQPTSIQSVYGWHAAERLFVNRRYQRKLVWTLEEKQKLVESILRKYPIPAILLAEKDDGSGHLEIIDGLQRLNAIISFIEGAFALTDGRIFDISSFPTAKARLEAGNFKSLDVKSTITTAEVTAILDYSLAFSVMRKATDGEVDDVFDRINSYGHRLSDQERRQSGIQNDFSELVRKVASKLRGDGSPTIMPLRMMPEVSIDLPMMKHGYDVKADSVFWCKQGILRATDLRDSMDEQCIADIAASIVSGAVLERSKDALDDLYVRDSEPAEQLLGALKVYGAEKFADEFFYCIEQIEKVCSAGGQDEKLRNIIFEERNTNAFPAVFTVIIIAFHEMFIKEKSEIADFKKIKENLTNLTRRIDTSRRATAADERQKNINTIKGIISPCFVKSDQSSKIYSDHKALDVDDYIRRSNMELANYELKQGVLALDANREINVDLLNRVVATICAIANNGPDRVGRVLIGVADKPEHTAKIVELDGVQPRNVGGRDVVGVAREAKALGISLEDYHGIIRKHIAASNLSEPLKSQVLSSIDFNAYYGLGLIIISVPAQAELSYYNDEVYWREGDNTKKADTAKLIASIGQRF</sequence>
<reference evidence="2" key="2">
    <citation type="submission" date="2020-09" db="EMBL/GenBank/DDBJ databases">
        <authorList>
            <person name="Sun Q."/>
            <person name="Kim S."/>
        </authorList>
    </citation>
    <scope>NUCLEOTIDE SEQUENCE</scope>
    <source>
        <strain evidence="2">KCTC 23310</strain>
    </source>
</reference>
<dbReference type="PANTHER" id="PTHR39639:SF1">
    <property type="entry name" value="DUF262 DOMAIN-CONTAINING PROTEIN"/>
    <property type="match status" value="1"/>
</dbReference>
<gene>
    <name evidence="2" type="ORF">GCM10007315_19270</name>
</gene>
<dbReference type="InterPro" id="IPR004919">
    <property type="entry name" value="GmrSD_N"/>
</dbReference>
<accession>A0A918TQ96</accession>
<dbReference type="InterPro" id="IPR038461">
    <property type="entry name" value="Schlafen_AlbA_2_dom_sf"/>
</dbReference>
<evidence type="ECO:0000313" key="3">
    <source>
        <dbReference type="Proteomes" id="UP000638981"/>
    </source>
</evidence>
<dbReference type="EMBL" id="BMYJ01000005">
    <property type="protein sequence ID" value="GHC56150.1"/>
    <property type="molecule type" value="Genomic_DNA"/>
</dbReference>
<dbReference type="Proteomes" id="UP000638981">
    <property type="component" value="Unassembled WGS sequence"/>
</dbReference>